<comment type="caution">
    <text evidence="2">The sequence shown here is derived from an EMBL/GenBank/DDBJ whole genome shotgun (WGS) entry which is preliminary data.</text>
</comment>
<protein>
    <submittedName>
        <fullName evidence="2">Uncharacterized protein</fullName>
    </submittedName>
</protein>
<name>A0ABD2N4K4_9CUCU</name>
<gene>
    <name evidence="2" type="ORF">HHI36_015064</name>
</gene>
<proteinExistence type="predicted"/>
<accession>A0ABD2N4K4</accession>
<dbReference type="AlphaFoldDB" id="A0ABD2N4K4"/>
<dbReference type="EMBL" id="JABFTP020000062">
    <property type="protein sequence ID" value="KAL3273633.1"/>
    <property type="molecule type" value="Genomic_DNA"/>
</dbReference>
<dbReference type="Proteomes" id="UP001516400">
    <property type="component" value="Unassembled WGS sequence"/>
</dbReference>
<organism evidence="2 3">
    <name type="scientific">Cryptolaemus montrouzieri</name>
    <dbReference type="NCBI Taxonomy" id="559131"/>
    <lineage>
        <taxon>Eukaryota</taxon>
        <taxon>Metazoa</taxon>
        <taxon>Ecdysozoa</taxon>
        <taxon>Arthropoda</taxon>
        <taxon>Hexapoda</taxon>
        <taxon>Insecta</taxon>
        <taxon>Pterygota</taxon>
        <taxon>Neoptera</taxon>
        <taxon>Endopterygota</taxon>
        <taxon>Coleoptera</taxon>
        <taxon>Polyphaga</taxon>
        <taxon>Cucujiformia</taxon>
        <taxon>Coccinelloidea</taxon>
        <taxon>Coccinellidae</taxon>
        <taxon>Scymninae</taxon>
        <taxon>Scymnini</taxon>
        <taxon>Cryptolaemus</taxon>
    </lineage>
</organism>
<feature type="compositionally biased region" description="Polar residues" evidence="1">
    <location>
        <begin position="35"/>
        <end position="47"/>
    </location>
</feature>
<evidence type="ECO:0000313" key="2">
    <source>
        <dbReference type="EMBL" id="KAL3273633.1"/>
    </source>
</evidence>
<feature type="region of interest" description="Disordered" evidence="1">
    <location>
        <begin position="35"/>
        <end position="84"/>
    </location>
</feature>
<evidence type="ECO:0000256" key="1">
    <source>
        <dbReference type="SAM" id="MobiDB-lite"/>
    </source>
</evidence>
<sequence length="124" mass="13662">MGILGVIANRPHSPSLQLQLGQANGRDGAATLRESTISTKQSVPKSKSNARDSTKFGWEKKATRDNQPDSELKKKPRGAYDSAYDPKSSLLAVKWHDSSTVIVPSNYANIEPLHNGKRFSRSER</sequence>
<evidence type="ECO:0000313" key="3">
    <source>
        <dbReference type="Proteomes" id="UP001516400"/>
    </source>
</evidence>
<keyword evidence="3" id="KW-1185">Reference proteome</keyword>
<reference evidence="2 3" key="1">
    <citation type="journal article" date="2021" name="BMC Biol.">
        <title>Horizontally acquired antibacterial genes associated with adaptive radiation of ladybird beetles.</title>
        <authorList>
            <person name="Li H.S."/>
            <person name="Tang X.F."/>
            <person name="Huang Y.H."/>
            <person name="Xu Z.Y."/>
            <person name="Chen M.L."/>
            <person name="Du X.Y."/>
            <person name="Qiu B.Y."/>
            <person name="Chen P.T."/>
            <person name="Zhang W."/>
            <person name="Slipinski A."/>
            <person name="Escalona H.E."/>
            <person name="Waterhouse R.M."/>
            <person name="Zwick A."/>
            <person name="Pang H."/>
        </authorList>
    </citation>
    <scope>NUCLEOTIDE SEQUENCE [LARGE SCALE GENOMIC DNA]</scope>
    <source>
        <strain evidence="2">SYSU2018</strain>
    </source>
</reference>
<feature type="compositionally biased region" description="Basic and acidic residues" evidence="1">
    <location>
        <begin position="49"/>
        <end position="73"/>
    </location>
</feature>